<evidence type="ECO:0000256" key="1">
    <source>
        <dbReference type="ARBA" id="ARBA00008857"/>
    </source>
</evidence>
<dbReference type="InterPro" id="IPR010998">
    <property type="entry name" value="Integrase_recombinase_N"/>
</dbReference>
<protein>
    <recommendedName>
        <fullName evidence="9">Integrase</fullName>
    </recommendedName>
</protein>
<dbReference type="AlphaFoldDB" id="A0A2A4YUQ3"/>
<dbReference type="PANTHER" id="PTHR30629:SF2">
    <property type="entry name" value="PROPHAGE INTEGRASE INTS-RELATED"/>
    <property type="match status" value="1"/>
</dbReference>
<proteinExistence type="inferred from homology"/>
<dbReference type="InterPro" id="IPR038488">
    <property type="entry name" value="Integrase_DNA-bd_sf"/>
</dbReference>
<dbReference type="InterPro" id="IPR025166">
    <property type="entry name" value="Integrase_DNA_bind_dom"/>
</dbReference>
<dbReference type="GO" id="GO:0006310">
    <property type="term" value="P:DNA recombination"/>
    <property type="evidence" value="ECO:0007669"/>
    <property type="project" value="UniProtKB-KW"/>
</dbReference>
<sequence length="425" mass="48385">MPILPKQHVQISAIKPPANGQLDYVGADSDAGLSLRVSFTGRKTWFMRYYVMRKGSRKRAKYTIGRFPGIDLKQARVMKRDILSKIDKGQDPSNDRKIEERKASVKTVKELCSIFFAIRENEKYRGRLRKNVKDELSMARCYVIPEIGDYAPQTVTSDDIIRVLNKAQKTCSAIRSNRILALMRVLFKYALSEQFIDFNPTESVNPPAKEYPREIDPPHRHELKELWQRIENGSVNDRGQKVLISKQIQIALKLLLLTGQRSSEISQAPISEFDLVDKVWIISGSRTKNGKPHKIPLSALSFELVKQAIALAKNDCPDTSYLFPGWPGGNSFKRGAKPIGNTACHHALKRVTLETDLSRFTIHDFRKICATQMAELSVPLEIVSEILNHTINTVTVRHYARPNYLPQMREALTLWENYLLEIVGG</sequence>
<feature type="domain" description="Tyr recombinase" evidence="6">
    <location>
        <begin position="210"/>
        <end position="413"/>
    </location>
</feature>
<keyword evidence="4" id="KW-0233">DNA recombination</keyword>
<accession>A0A2A4YUQ3</accession>
<reference key="1">
    <citation type="submission" date="2017-08" db="EMBL/GenBank/DDBJ databases">
        <title>A dynamic microbial community with high functional redundancy inhabits the cold, oxic subseafloor aquifer.</title>
        <authorList>
            <person name="Tully B.J."/>
            <person name="Wheat C.G."/>
            <person name="Glazer B.T."/>
            <person name="Huber J.A."/>
        </authorList>
    </citation>
    <scope>NUCLEOTIDE SEQUENCE [LARGE SCALE GENOMIC DNA]</scope>
</reference>
<evidence type="ECO:0000256" key="3">
    <source>
        <dbReference type="ARBA" id="ARBA00023125"/>
    </source>
</evidence>
<feature type="domain" description="Core-binding (CB)" evidence="7">
    <location>
        <begin position="106"/>
        <end position="191"/>
    </location>
</feature>
<dbReference type="PROSITE" id="PS51900">
    <property type="entry name" value="CB"/>
    <property type="match status" value="1"/>
</dbReference>
<dbReference type="InterPro" id="IPR044068">
    <property type="entry name" value="CB"/>
</dbReference>
<reference evidence="8" key="2">
    <citation type="journal article" date="2018" name="ISME J.">
        <title>A dynamic microbial community with high functional redundancy inhabits the cold, oxic subseafloor aquifer.</title>
        <authorList>
            <person name="Tully B.J."/>
            <person name="Wheat C.G."/>
            <person name="Glazer B.T."/>
            <person name="Huber J.A."/>
        </authorList>
    </citation>
    <scope>NUCLEOTIDE SEQUENCE</scope>
    <source>
        <strain evidence="8">NORP83</strain>
    </source>
</reference>
<dbReference type="Pfam" id="PF00589">
    <property type="entry name" value="Phage_integrase"/>
    <property type="match status" value="1"/>
</dbReference>
<evidence type="ECO:0000259" key="6">
    <source>
        <dbReference type="PROSITE" id="PS51898"/>
    </source>
</evidence>
<dbReference type="InterPro" id="IPR002104">
    <property type="entry name" value="Integrase_catalytic"/>
</dbReference>
<dbReference type="GO" id="GO:0015074">
    <property type="term" value="P:DNA integration"/>
    <property type="evidence" value="ECO:0007669"/>
    <property type="project" value="UniProtKB-KW"/>
</dbReference>
<dbReference type="InterPro" id="IPR013762">
    <property type="entry name" value="Integrase-like_cat_sf"/>
</dbReference>
<dbReference type="InterPro" id="IPR011010">
    <property type="entry name" value="DNA_brk_join_enz"/>
</dbReference>
<dbReference type="CDD" id="cd00801">
    <property type="entry name" value="INT_P4_C"/>
    <property type="match status" value="1"/>
</dbReference>
<evidence type="ECO:0008006" key="9">
    <source>
        <dbReference type="Google" id="ProtNLM"/>
    </source>
</evidence>
<dbReference type="Gene3D" id="3.30.160.390">
    <property type="entry name" value="Integrase, DNA-binding domain"/>
    <property type="match status" value="1"/>
</dbReference>
<organism evidence="8">
    <name type="scientific">OCS116 cluster bacterium</name>
    <dbReference type="NCBI Taxonomy" id="2030921"/>
    <lineage>
        <taxon>Bacteria</taxon>
        <taxon>Pseudomonadati</taxon>
        <taxon>Pseudomonadota</taxon>
        <taxon>Alphaproteobacteria</taxon>
        <taxon>OCS116 cluster</taxon>
    </lineage>
</organism>
<comment type="similarity">
    <text evidence="1">Belongs to the 'phage' integrase family.</text>
</comment>
<comment type="caution">
    <text evidence="8">The sequence shown here is derived from an EMBL/GenBank/DDBJ whole genome shotgun (WGS) entry which is preliminary data.</text>
</comment>
<evidence type="ECO:0000256" key="4">
    <source>
        <dbReference type="ARBA" id="ARBA00023172"/>
    </source>
</evidence>
<keyword evidence="2" id="KW-0229">DNA integration</keyword>
<evidence type="ECO:0000313" key="8">
    <source>
        <dbReference type="EMBL" id="PCI98494.1"/>
    </source>
</evidence>
<dbReference type="EMBL" id="NVUS01000021">
    <property type="protein sequence ID" value="PCI98494.1"/>
    <property type="molecule type" value="Genomic_DNA"/>
</dbReference>
<dbReference type="InterPro" id="IPR050808">
    <property type="entry name" value="Phage_Integrase"/>
</dbReference>
<dbReference type="PANTHER" id="PTHR30629">
    <property type="entry name" value="PROPHAGE INTEGRASE"/>
    <property type="match status" value="1"/>
</dbReference>
<keyword evidence="3 5" id="KW-0238">DNA-binding</keyword>
<name>A0A2A4YUQ3_9PROT</name>
<dbReference type="PROSITE" id="PS51898">
    <property type="entry name" value="TYR_RECOMBINASE"/>
    <property type="match status" value="1"/>
</dbReference>
<gene>
    <name evidence="8" type="ORF">COB13_13705</name>
</gene>
<dbReference type="Pfam" id="PF13356">
    <property type="entry name" value="Arm-DNA-bind_3"/>
    <property type="match status" value="1"/>
</dbReference>
<evidence type="ECO:0000256" key="5">
    <source>
        <dbReference type="PROSITE-ProRule" id="PRU01248"/>
    </source>
</evidence>
<evidence type="ECO:0000259" key="7">
    <source>
        <dbReference type="PROSITE" id="PS51900"/>
    </source>
</evidence>
<dbReference type="Gene3D" id="1.10.443.10">
    <property type="entry name" value="Intergrase catalytic core"/>
    <property type="match status" value="1"/>
</dbReference>
<dbReference type="SUPFAM" id="SSF56349">
    <property type="entry name" value="DNA breaking-rejoining enzymes"/>
    <property type="match status" value="1"/>
</dbReference>
<dbReference type="Gene3D" id="1.10.150.130">
    <property type="match status" value="1"/>
</dbReference>
<dbReference type="GO" id="GO:0003677">
    <property type="term" value="F:DNA binding"/>
    <property type="evidence" value="ECO:0007669"/>
    <property type="project" value="UniProtKB-UniRule"/>
</dbReference>
<evidence type="ECO:0000256" key="2">
    <source>
        <dbReference type="ARBA" id="ARBA00022908"/>
    </source>
</evidence>